<evidence type="ECO:0000313" key="11">
    <source>
        <dbReference type="Proteomes" id="UP001500622"/>
    </source>
</evidence>
<dbReference type="InterPro" id="IPR035906">
    <property type="entry name" value="MetI-like_sf"/>
</dbReference>
<feature type="transmembrane region" description="Helical" evidence="7">
    <location>
        <begin position="45"/>
        <end position="67"/>
    </location>
</feature>
<feature type="transmembrane region" description="Helical" evidence="7">
    <location>
        <begin position="190"/>
        <end position="214"/>
    </location>
</feature>
<feature type="region of interest" description="Disordered" evidence="8">
    <location>
        <begin position="1"/>
        <end position="28"/>
    </location>
</feature>
<dbReference type="SUPFAM" id="SSF161098">
    <property type="entry name" value="MetI-like"/>
    <property type="match status" value="1"/>
</dbReference>
<dbReference type="EMBL" id="BAABGN010000013">
    <property type="protein sequence ID" value="GAA4431739.1"/>
    <property type="molecule type" value="Genomic_DNA"/>
</dbReference>
<dbReference type="Proteomes" id="UP001500622">
    <property type="component" value="Unassembled WGS sequence"/>
</dbReference>
<dbReference type="PANTHER" id="PTHR30193:SF37">
    <property type="entry name" value="INNER MEMBRANE ABC TRANSPORTER PERMEASE PROTEIN YCJO"/>
    <property type="match status" value="1"/>
</dbReference>
<evidence type="ECO:0000256" key="2">
    <source>
        <dbReference type="ARBA" id="ARBA00022448"/>
    </source>
</evidence>
<dbReference type="CDD" id="cd06261">
    <property type="entry name" value="TM_PBP2"/>
    <property type="match status" value="1"/>
</dbReference>
<gene>
    <name evidence="10" type="ORF">GCM10023169_36590</name>
</gene>
<evidence type="ECO:0000256" key="6">
    <source>
        <dbReference type="ARBA" id="ARBA00023136"/>
    </source>
</evidence>
<evidence type="ECO:0000256" key="3">
    <source>
        <dbReference type="ARBA" id="ARBA00022475"/>
    </source>
</evidence>
<protein>
    <submittedName>
        <fullName evidence="10">Sugar ABC transporter permease</fullName>
    </submittedName>
</protein>
<feature type="domain" description="ABC transmembrane type-1" evidence="9">
    <location>
        <begin position="92"/>
        <end position="303"/>
    </location>
</feature>
<keyword evidence="4 7" id="KW-0812">Transmembrane</keyword>
<comment type="caution">
    <text evidence="10">The sequence shown here is derived from an EMBL/GenBank/DDBJ whole genome shotgun (WGS) entry which is preliminary data.</text>
</comment>
<feature type="transmembrane region" description="Helical" evidence="7">
    <location>
        <begin position="129"/>
        <end position="149"/>
    </location>
</feature>
<dbReference type="PANTHER" id="PTHR30193">
    <property type="entry name" value="ABC TRANSPORTER PERMEASE PROTEIN"/>
    <property type="match status" value="1"/>
</dbReference>
<dbReference type="Gene3D" id="1.10.3720.10">
    <property type="entry name" value="MetI-like"/>
    <property type="match status" value="1"/>
</dbReference>
<keyword evidence="6 7" id="KW-0472">Membrane</keyword>
<dbReference type="Pfam" id="PF00528">
    <property type="entry name" value="BPD_transp_1"/>
    <property type="match status" value="1"/>
</dbReference>
<dbReference type="InterPro" id="IPR051393">
    <property type="entry name" value="ABC_transporter_permease"/>
</dbReference>
<accession>A0ABP8LMN2</accession>
<evidence type="ECO:0000256" key="7">
    <source>
        <dbReference type="RuleBase" id="RU363032"/>
    </source>
</evidence>
<organism evidence="10 11">
    <name type="scientific">Georgenia halophila</name>
    <dbReference type="NCBI Taxonomy" id="620889"/>
    <lineage>
        <taxon>Bacteria</taxon>
        <taxon>Bacillati</taxon>
        <taxon>Actinomycetota</taxon>
        <taxon>Actinomycetes</taxon>
        <taxon>Micrococcales</taxon>
        <taxon>Bogoriellaceae</taxon>
        <taxon>Georgenia</taxon>
    </lineage>
</organism>
<reference evidence="11" key="1">
    <citation type="journal article" date="2019" name="Int. J. Syst. Evol. Microbiol.">
        <title>The Global Catalogue of Microorganisms (GCM) 10K type strain sequencing project: providing services to taxonomists for standard genome sequencing and annotation.</title>
        <authorList>
            <consortium name="The Broad Institute Genomics Platform"/>
            <consortium name="The Broad Institute Genome Sequencing Center for Infectious Disease"/>
            <person name="Wu L."/>
            <person name="Ma J."/>
        </authorList>
    </citation>
    <scope>NUCLEOTIDE SEQUENCE [LARGE SCALE GENOMIC DNA]</scope>
    <source>
        <strain evidence="11">JCM 17810</strain>
    </source>
</reference>
<keyword evidence="3" id="KW-1003">Cell membrane</keyword>
<evidence type="ECO:0000259" key="9">
    <source>
        <dbReference type="PROSITE" id="PS50928"/>
    </source>
</evidence>
<feature type="transmembrane region" description="Helical" evidence="7">
    <location>
        <begin position="282"/>
        <end position="305"/>
    </location>
</feature>
<evidence type="ECO:0000256" key="1">
    <source>
        <dbReference type="ARBA" id="ARBA00004651"/>
    </source>
</evidence>
<evidence type="ECO:0000256" key="8">
    <source>
        <dbReference type="SAM" id="MobiDB-lite"/>
    </source>
</evidence>
<evidence type="ECO:0000256" key="5">
    <source>
        <dbReference type="ARBA" id="ARBA00022989"/>
    </source>
</evidence>
<proteinExistence type="inferred from homology"/>
<dbReference type="PROSITE" id="PS50928">
    <property type="entry name" value="ABC_TM1"/>
    <property type="match status" value="1"/>
</dbReference>
<keyword evidence="5 7" id="KW-1133">Transmembrane helix</keyword>
<comment type="similarity">
    <text evidence="7">Belongs to the binding-protein-dependent transport system permease family.</text>
</comment>
<dbReference type="InterPro" id="IPR000515">
    <property type="entry name" value="MetI-like"/>
</dbReference>
<comment type="subcellular location">
    <subcellularLocation>
        <location evidence="1 7">Cell membrane</location>
        <topology evidence="1 7">Multi-pass membrane protein</topology>
    </subcellularLocation>
</comment>
<name>A0ABP8LMN2_9MICO</name>
<evidence type="ECO:0000313" key="10">
    <source>
        <dbReference type="EMBL" id="GAA4431739.1"/>
    </source>
</evidence>
<keyword evidence="11" id="KW-1185">Reference proteome</keyword>
<feature type="compositionally biased region" description="Basic and acidic residues" evidence="8">
    <location>
        <begin position="9"/>
        <end position="19"/>
    </location>
</feature>
<sequence length="315" mass="34582">MTATAPVTAERERPTPERPGRRRGAGRSSDGRLALRYLAPGMTGFLLFIVLPLAASLTISLFDWPLFGAAEFLGLENYREMLTSDPMFWRVLGNTALFTVTFTALNLVLATALAVWLQRLGSWAPFFRVLFFIPVVVPMVANALVWRLMLDDTGVLNSALSVVGIDGPSWLGQPRLAMVSLVAMSIWQGIGYNIVVLSAGLANISPLVLEAATVDGATGWKRFSRVVFPLLSPSIFFCTIMTVIGAFKVFTQPYMLTNGGPGEATSTLVLYLYRQGFSYHDLGYASALAWVLFVFVMLVTALQFAGQKRWVNYES</sequence>
<feature type="transmembrane region" description="Helical" evidence="7">
    <location>
        <begin position="226"/>
        <end position="247"/>
    </location>
</feature>
<dbReference type="RefSeq" id="WP_345218182.1">
    <property type="nucleotide sequence ID" value="NZ_BAABGN010000013.1"/>
</dbReference>
<feature type="transmembrane region" description="Helical" evidence="7">
    <location>
        <begin position="87"/>
        <end position="117"/>
    </location>
</feature>
<keyword evidence="2 7" id="KW-0813">Transport</keyword>
<evidence type="ECO:0000256" key="4">
    <source>
        <dbReference type="ARBA" id="ARBA00022692"/>
    </source>
</evidence>